<dbReference type="SUPFAM" id="SSF52540">
    <property type="entry name" value="P-loop containing nucleoside triphosphate hydrolases"/>
    <property type="match status" value="1"/>
</dbReference>
<dbReference type="GO" id="GO:0009244">
    <property type="term" value="P:lipopolysaccharide core region biosynthetic process"/>
    <property type="evidence" value="ECO:0007669"/>
    <property type="project" value="TreeGrafter"/>
</dbReference>
<comment type="pathway">
    <text evidence="2 13">Glycolipid biosynthesis; lipid IV(A) biosynthesis; lipid IV(A) from (3R)-3-hydroxytetradecanoyl-[acyl-carrier-protein] and UDP-N-acetyl-alpha-D-glucosamine: step 6/6.</text>
</comment>
<dbReference type="InterPro" id="IPR003758">
    <property type="entry name" value="LpxK"/>
</dbReference>
<keyword evidence="6 13" id="KW-0441">Lipid A biosynthesis</keyword>
<accession>A0A8J6QGT6</accession>
<keyword evidence="11 13" id="KW-0443">Lipid metabolism</keyword>
<keyword evidence="16" id="KW-1185">Reference proteome</keyword>
<keyword evidence="14" id="KW-0812">Transmembrane</keyword>
<evidence type="ECO:0000256" key="5">
    <source>
        <dbReference type="ARBA" id="ARBA00022516"/>
    </source>
</evidence>
<keyword evidence="5 13" id="KW-0444">Lipid biosynthesis</keyword>
<comment type="catalytic activity">
    <reaction evidence="13">
        <text>a lipid A disaccharide + ATP = a lipid IVA + ADP + H(+)</text>
        <dbReference type="Rhea" id="RHEA:67840"/>
        <dbReference type="ChEBI" id="CHEBI:15378"/>
        <dbReference type="ChEBI" id="CHEBI:30616"/>
        <dbReference type="ChEBI" id="CHEBI:176343"/>
        <dbReference type="ChEBI" id="CHEBI:176425"/>
        <dbReference type="ChEBI" id="CHEBI:456216"/>
        <dbReference type="EC" id="2.7.1.130"/>
    </reaction>
</comment>
<evidence type="ECO:0000256" key="14">
    <source>
        <dbReference type="SAM" id="Phobius"/>
    </source>
</evidence>
<dbReference type="AlphaFoldDB" id="A0A8J6QGT6"/>
<dbReference type="EC" id="2.7.1.130" evidence="3 13"/>
<evidence type="ECO:0000256" key="12">
    <source>
        <dbReference type="ARBA" id="ARBA00029757"/>
    </source>
</evidence>
<feature type="transmembrane region" description="Helical" evidence="14">
    <location>
        <begin position="32"/>
        <end position="49"/>
    </location>
</feature>
<keyword evidence="7 13" id="KW-0808">Transferase</keyword>
<evidence type="ECO:0000256" key="7">
    <source>
        <dbReference type="ARBA" id="ARBA00022679"/>
    </source>
</evidence>
<dbReference type="PANTHER" id="PTHR42724">
    <property type="entry name" value="TETRAACYLDISACCHARIDE 4'-KINASE"/>
    <property type="match status" value="1"/>
</dbReference>
<evidence type="ECO:0000313" key="15">
    <source>
        <dbReference type="EMBL" id="MBD1389649.1"/>
    </source>
</evidence>
<keyword evidence="14" id="KW-1133">Transmembrane helix</keyword>
<comment type="caution">
    <text evidence="15">The sequence shown here is derived from an EMBL/GenBank/DDBJ whole genome shotgun (WGS) entry which is preliminary data.</text>
</comment>
<evidence type="ECO:0000256" key="4">
    <source>
        <dbReference type="ARBA" id="ARBA00016436"/>
    </source>
</evidence>
<evidence type="ECO:0000256" key="11">
    <source>
        <dbReference type="ARBA" id="ARBA00023098"/>
    </source>
</evidence>
<dbReference type="HAMAP" id="MF_00409">
    <property type="entry name" value="LpxK"/>
    <property type="match status" value="1"/>
</dbReference>
<dbReference type="NCBIfam" id="TIGR00682">
    <property type="entry name" value="lpxK"/>
    <property type="match status" value="1"/>
</dbReference>
<keyword evidence="8 13" id="KW-0547">Nucleotide-binding</keyword>
<dbReference type="GO" id="GO:0005886">
    <property type="term" value="C:plasma membrane"/>
    <property type="evidence" value="ECO:0007669"/>
    <property type="project" value="TreeGrafter"/>
</dbReference>
<dbReference type="GO" id="GO:0009029">
    <property type="term" value="F:lipid-A 4'-kinase activity"/>
    <property type="evidence" value="ECO:0007669"/>
    <property type="project" value="UniProtKB-UniRule"/>
</dbReference>
<evidence type="ECO:0000256" key="13">
    <source>
        <dbReference type="HAMAP-Rule" id="MF_00409"/>
    </source>
</evidence>
<dbReference type="UniPathway" id="UPA00359">
    <property type="reaction ID" value="UER00482"/>
</dbReference>
<evidence type="ECO:0000256" key="2">
    <source>
        <dbReference type="ARBA" id="ARBA00004870"/>
    </source>
</evidence>
<evidence type="ECO:0000256" key="9">
    <source>
        <dbReference type="ARBA" id="ARBA00022777"/>
    </source>
</evidence>
<name>A0A8J6QGT6_9GAMM</name>
<comment type="function">
    <text evidence="1 13">Transfers the gamma-phosphate of ATP to the 4'-position of a tetraacyldisaccharide 1-phosphate intermediate (termed DS-1-P) to form tetraacyldisaccharide 1,4'-bis-phosphate (lipid IVA).</text>
</comment>
<dbReference type="Pfam" id="PF02606">
    <property type="entry name" value="LpxK"/>
    <property type="match status" value="1"/>
</dbReference>
<reference evidence="15" key="1">
    <citation type="submission" date="2020-09" db="EMBL/GenBank/DDBJ databases">
        <title>A novel bacterium of genus Neiella, isolated from South China Sea.</title>
        <authorList>
            <person name="Huang H."/>
            <person name="Mo K."/>
            <person name="Hu Y."/>
        </authorList>
    </citation>
    <scope>NUCLEOTIDE SEQUENCE</scope>
    <source>
        <strain evidence="15">HB171785</strain>
    </source>
</reference>
<dbReference type="Proteomes" id="UP000638014">
    <property type="component" value="Unassembled WGS sequence"/>
</dbReference>
<dbReference type="PANTHER" id="PTHR42724:SF1">
    <property type="entry name" value="TETRAACYLDISACCHARIDE 4'-KINASE, MITOCHONDRIAL-RELATED"/>
    <property type="match status" value="1"/>
</dbReference>
<evidence type="ECO:0000256" key="6">
    <source>
        <dbReference type="ARBA" id="ARBA00022556"/>
    </source>
</evidence>
<protein>
    <recommendedName>
        <fullName evidence="4 13">Tetraacyldisaccharide 4'-kinase</fullName>
        <ecNumber evidence="3 13">2.7.1.130</ecNumber>
    </recommendedName>
    <alternativeName>
        <fullName evidence="12 13">Lipid A 4'-kinase</fullName>
    </alternativeName>
</protein>
<evidence type="ECO:0000256" key="8">
    <source>
        <dbReference type="ARBA" id="ARBA00022741"/>
    </source>
</evidence>
<keyword evidence="14" id="KW-0472">Membrane</keyword>
<dbReference type="GO" id="GO:0005524">
    <property type="term" value="F:ATP binding"/>
    <property type="evidence" value="ECO:0007669"/>
    <property type="project" value="UniProtKB-UniRule"/>
</dbReference>
<organism evidence="15 16">
    <name type="scientific">Neiella litorisoli</name>
    <dbReference type="NCBI Taxonomy" id="2771431"/>
    <lineage>
        <taxon>Bacteria</taxon>
        <taxon>Pseudomonadati</taxon>
        <taxon>Pseudomonadota</taxon>
        <taxon>Gammaproteobacteria</taxon>
        <taxon>Alteromonadales</taxon>
        <taxon>Echinimonadaceae</taxon>
        <taxon>Neiella</taxon>
    </lineage>
</organism>
<sequence>MRSSTGCSSTRSLISEQRVAIVAIEQAWQKKVSWTLVLSPLTLLYYLIVQIRRLAYRKGWLKQYSVPVPVIVVGNISAGGNGKTPVVLWLAELLQCHGFKPGVVSRGYGGQSSHYPLVVDSTTTPEQCGDEPKLIGKRLAIPVVVDPNRSRAVQKAAELGADVVISDDGLQHYAMPRAIELAVIDGSRRHGNGWLLPSGPLREPVSRLQSVFAVICNGGVAGHGEYQMQLQPMNQWLAVNPEQHAISTAALCGKKILAIAGIGHPQRFFDLIESLGISAEVQPLVDHAKISPAQMAQWQIQYDAILMTEKDAVKCEMLGVSDCYYLPVTARIDQQLEDNLLRELRELNKRATHGV</sequence>
<evidence type="ECO:0000256" key="10">
    <source>
        <dbReference type="ARBA" id="ARBA00022840"/>
    </source>
</evidence>
<dbReference type="EMBL" id="JACXAF010000010">
    <property type="protein sequence ID" value="MBD1389649.1"/>
    <property type="molecule type" value="Genomic_DNA"/>
</dbReference>
<dbReference type="GO" id="GO:0009245">
    <property type="term" value="P:lipid A biosynthetic process"/>
    <property type="evidence" value="ECO:0007669"/>
    <property type="project" value="UniProtKB-UniRule"/>
</dbReference>
<evidence type="ECO:0000313" key="16">
    <source>
        <dbReference type="Proteomes" id="UP000638014"/>
    </source>
</evidence>
<proteinExistence type="inferred from homology"/>
<keyword evidence="9 13" id="KW-0418">Kinase</keyword>
<dbReference type="InterPro" id="IPR027417">
    <property type="entry name" value="P-loop_NTPase"/>
</dbReference>
<evidence type="ECO:0000256" key="1">
    <source>
        <dbReference type="ARBA" id="ARBA00002274"/>
    </source>
</evidence>
<keyword evidence="10 13" id="KW-0067">ATP-binding</keyword>
<gene>
    <name evidence="13" type="primary">lpxK</name>
    <name evidence="15" type="ORF">IC617_09420</name>
</gene>
<evidence type="ECO:0000256" key="3">
    <source>
        <dbReference type="ARBA" id="ARBA00012071"/>
    </source>
</evidence>
<comment type="similarity">
    <text evidence="13">Belongs to the LpxK family.</text>
</comment>
<feature type="binding site" evidence="13">
    <location>
        <begin position="77"/>
        <end position="84"/>
    </location>
    <ligand>
        <name>ATP</name>
        <dbReference type="ChEBI" id="CHEBI:30616"/>
    </ligand>
</feature>